<dbReference type="InterPro" id="IPR022791">
    <property type="entry name" value="L-PG_synthase/AglD"/>
</dbReference>
<dbReference type="InterPro" id="IPR016181">
    <property type="entry name" value="Acyl_CoA_acyltransferase"/>
</dbReference>
<feature type="transmembrane region" description="Helical" evidence="14">
    <location>
        <begin position="317"/>
        <end position="342"/>
    </location>
</feature>
<comment type="subcellular location">
    <subcellularLocation>
        <location evidence="1">Cell membrane</location>
        <topology evidence="1">Multi-pass membrane protein</topology>
    </subcellularLocation>
</comment>
<evidence type="ECO:0000256" key="11">
    <source>
        <dbReference type="ARBA" id="ARBA00023251"/>
    </source>
</evidence>
<keyword evidence="6" id="KW-0808">Transferase</keyword>
<dbReference type="Pfam" id="PF03706">
    <property type="entry name" value="LPG_synthase_TM"/>
    <property type="match status" value="1"/>
</dbReference>
<comment type="similarity">
    <text evidence="2">Belongs to the LPG synthase family.</text>
</comment>
<evidence type="ECO:0000256" key="1">
    <source>
        <dbReference type="ARBA" id="ARBA00004651"/>
    </source>
</evidence>
<dbReference type="PANTHER" id="PTHR34697">
    <property type="entry name" value="PHOSPHATIDYLGLYCEROL LYSYLTRANSFERASE"/>
    <property type="match status" value="1"/>
</dbReference>
<reference evidence="16 17" key="1">
    <citation type="submission" date="2020-12" db="EMBL/GenBank/DDBJ databases">
        <authorList>
            <person name="Zheng R.K."/>
            <person name="Sun C.M."/>
        </authorList>
    </citation>
    <scope>NUCLEOTIDE SEQUENCE [LARGE SCALE GENOMIC DNA]</scope>
    <source>
        <strain evidence="16 17">ZRK001</strain>
    </source>
</reference>
<dbReference type="GO" id="GO:0006629">
    <property type="term" value="P:lipid metabolic process"/>
    <property type="evidence" value="ECO:0007669"/>
    <property type="project" value="UniProtKB-KW"/>
</dbReference>
<keyword evidence="11" id="KW-0046">Antibiotic resistance</keyword>
<keyword evidence="10 14" id="KW-0472">Membrane</keyword>
<evidence type="ECO:0000256" key="6">
    <source>
        <dbReference type="ARBA" id="ARBA00022679"/>
    </source>
</evidence>
<sequence length="859" mass="92333">MLATFILFGLGAFAVYEALHGITISEVISRIKLTPTHSLLVAVLATAGGYAALIGYDWSALRYVGKGVPLPTLSLGSFTAYALSNSIGLAVLSGGAVRYRFYRGLGLSLADITVVSTYCAMAFGVGVTVIGFAAIAWHPAAMEHFVPLSIDTIRVAALAAFAVVTIAVAWSSIARHPIGFGRFRFVMPPPRDAALQILFSLLDIIFAAATLYILLPPAASAVVTFPTFVAVFAAAAVAAVLSHVPGGIGVFEAVILGAFATVSDQAAGIAAALLVYRIIYYLLPLLAGVLILVGVEIRERIAPLAKPTGKALSALSVLSSLTALMPTAAAGLTFLAGLFLILDGIVPIPKAILDELQPAVPVGLFEFSNVIMGVAGGILIVLANGLRARSRSAFYMAIAILGLAVISLLLQRLDFDLAFALAFLAAVLWVSRDRFDRRTPLSAGQHSMTSLALWAGFAICVVLFFLFAHQDAEYSHARWWQFAFDANMPRALRTAGVSVSVSLIALLFLALRPGAGATPSDFETDIDLVRSVISRQDDPDANFALSGDKLFLFSDDKEAFVMYGRHGRSFVALGRPVGQKDATAELIDAFVSEAKRANCRPAFYQIAADDLATFVDAGFIPSKLGEEAVVDLGTFALEGPERRKLRQAYNRATRDGLRMEIAAPPHSAALIAELKSVSDEWLGEKHVREKRFSLGRFDEDYLQNFRLALVRTESRIVAFANIFETSTRKVGTIDLMRHASSAPSGTMDFLFVALMLALRQEGFRQFSLGMAPLTGLESSRHPRIWDHVAGSVSRLGGHFYNFAGLRDYKDKFAPEWRSRYLMTWGGIDPLLVANDVNALVSGGLRGAITRGAKGKEDEE</sequence>
<dbReference type="PANTHER" id="PTHR34697:SF2">
    <property type="entry name" value="PHOSPHATIDYLGLYCEROL LYSYLTRANSFERASE"/>
    <property type="match status" value="1"/>
</dbReference>
<evidence type="ECO:0000256" key="2">
    <source>
        <dbReference type="ARBA" id="ARBA00008627"/>
    </source>
</evidence>
<feature type="transmembrane region" description="Helical" evidence="14">
    <location>
        <begin position="393"/>
        <end position="409"/>
    </location>
</feature>
<dbReference type="GO" id="GO:0005886">
    <property type="term" value="C:plasma membrane"/>
    <property type="evidence" value="ECO:0007669"/>
    <property type="project" value="UniProtKB-SubCell"/>
</dbReference>
<evidence type="ECO:0000259" key="15">
    <source>
        <dbReference type="Pfam" id="PF09924"/>
    </source>
</evidence>
<evidence type="ECO:0000256" key="3">
    <source>
        <dbReference type="ARBA" id="ARBA00012014"/>
    </source>
</evidence>
<keyword evidence="7 14" id="KW-0812">Transmembrane</keyword>
<evidence type="ECO:0000313" key="16">
    <source>
        <dbReference type="EMBL" id="QQM32106.1"/>
    </source>
</evidence>
<evidence type="ECO:0000313" key="17">
    <source>
        <dbReference type="Proteomes" id="UP000596083"/>
    </source>
</evidence>
<feature type="transmembrane region" description="Helical" evidence="14">
    <location>
        <begin position="490"/>
        <end position="511"/>
    </location>
</feature>
<dbReference type="SUPFAM" id="SSF55729">
    <property type="entry name" value="Acyl-CoA N-acyltransferases (Nat)"/>
    <property type="match status" value="1"/>
</dbReference>
<dbReference type="EMBL" id="CP066786">
    <property type="protein sequence ID" value="QQM32106.1"/>
    <property type="molecule type" value="Genomic_DNA"/>
</dbReference>
<dbReference type="RefSeq" id="WP_200337570.1">
    <property type="nucleotide sequence ID" value="NZ_CP066786.1"/>
</dbReference>
<dbReference type="NCBIfam" id="NF033480">
    <property type="entry name" value="bifunc_MprF"/>
    <property type="match status" value="1"/>
</dbReference>
<feature type="domain" description="Phosphatidylglycerol lysyltransferase C-terminal" evidence="15">
    <location>
        <begin position="536"/>
        <end position="822"/>
    </location>
</feature>
<evidence type="ECO:0000256" key="5">
    <source>
        <dbReference type="ARBA" id="ARBA00022475"/>
    </source>
</evidence>
<dbReference type="InterPro" id="IPR024320">
    <property type="entry name" value="LPG_synthase_C"/>
</dbReference>
<keyword evidence="9" id="KW-0443">Lipid metabolism</keyword>
<dbReference type="AlphaFoldDB" id="A0A7T7KMR3"/>
<dbReference type="Pfam" id="PF09924">
    <property type="entry name" value="LPG_synthase_C"/>
    <property type="match status" value="1"/>
</dbReference>
<dbReference type="KEGG" id="mlut:JET14_08140"/>
<evidence type="ECO:0000256" key="10">
    <source>
        <dbReference type="ARBA" id="ARBA00023136"/>
    </source>
</evidence>
<comment type="catalytic activity">
    <reaction evidence="13">
        <text>L-lysyl-tRNA(Lys) + a 1,2-diacyl-sn-glycero-3-phospho-(1'-sn-glycerol) = a 1,2-diacyl-sn-glycero-3-phospho-1'-(3'-O-L-lysyl)-sn-glycerol + tRNA(Lys)</text>
        <dbReference type="Rhea" id="RHEA:10668"/>
        <dbReference type="Rhea" id="RHEA-COMP:9696"/>
        <dbReference type="Rhea" id="RHEA-COMP:9697"/>
        <dbReference type="ChEBI" id="CHEBI:64716"/>
        <dbReference type="ChEBI" id="CHEBI:75792"/>
        <dbReference type="ChEBI" id="CHEBI:78442"/>
        <dbReference type="ChEBI" id="CHEBI:78529"/>
        <dbReference type="EC" id="2.3.2.3"/>
    </reaction>
</comment>
<evidence type="ECO:0000256" key="9">
    <source>
        <dbReference type="ARBA" id="ARBA00023098"/>
    </source>
</evidence>
<name>A0A7T7KMR3_9HYPH</name>
<feature type="transmembrane region" description="Helical" evidence="14">
    <location>
        <begin position="362"/>
        <end position="386"/>
    </location>
</feature>
<feature type="transmembrane region" description="Helical" evidence="14">
    <location>
        <begin position="278"/>
        <end position="297"/>
    </location>
</feature>
<evidence type="ECO:0000256" key="14">
    <source>
        <dbReference type="SAM" id="Phobius"/>
    </source>
</evidence>
<evidence type="ECO:0000256" key="7">
    <source>
        <dbReference type="ARBA" id="ARBA00022692"/>
    </source>
</evidence>
<evidence type="ECO:0000256" key="4">
    <source>
        <dbReference type="ARBA" id="ARBA00021546"/>
    </source>
</evidence>
<dbReference type="GO" id="GO:0046677">
    <property type="term" value="P:response to antibiotic"/>
    <property type="evidence" value="ECO:0007669"/>
    <property type="project" value="UniProtKB-KW"/>
</dbReference>
<feature type="transmembrane region" description="Helical" evidence="14">
    <location>
        <begin position="109"/>
        <end position="135"/>
    </location>
</feature>
<gene>
    <name evidence="16" type="primary">mprF</name>
    <name evidence="16" type="ORF">JET14_08140</name>
</gene>
<feature type="transmembrane region" description="Helical" evidence="14">
    <location>
        <begin position="78"/>
        <end position="97"/>
    </location>
</feature>
<keyword evidence="5" id="KW-1003">Cell membrane</keyword>
<dbReference type="EC" id="2.3.2.3" evidence="3"/>
<feature type="transmembrane region" description="Helical" evidence="14">
    <location>
        <begin position="193"/>
        <end position="215"/>
    </location>
</feature>
<dbReference type="GO" id="GO:0055091">
    <property type="term" value="P:phospholipid homeostasis"/>
    <property type="evidence" value="ECO:0007669"/>
    <property type="project" value="TreeGrafter"/>
</dbReference>
<feature type="transmembrane region" description="Helical" evidence="14">
    <location>
        <begin position="451"/>
        <end position="470"/>
    </location>
</feature>
<protein>
    <recommendedName>
        <fullName evidence="4">Phosphatidylglycerol lysyltransferase</fullName>
        <ecNumber evidence="3">2.3.2.3</ecNumber>
    </recommendedName>
    <alternativeName>
        <fullName evidence="12">Lysylphosphatidylglycerol synthase</fullName>
    </alternativeName>
</protein>
<feature type="transmembrane region" description="Helical" evidence="14">
    <location>
        <begin position="6"/>
        <end position="27"/>
    </location>
</feature>
<evidence type="ECO:0000256" key="8">
    <source>
        <dbReference type="ARBA" id="ARBA00022989"/>
    </source>
</evidence>
<accession>A0A7T7KMR3</accession>
<dbReference type="Proteomes" id="UP000596083">
    <property type="component" value="Chromosome"/>
</dbReference>
<feature type="transmembrane region" description="Helical" evidence="14">
    <location>
        <begin position="39"/>
        <end position="58"/>
    </location>
</feature>
<dbReference type="GO" id="GO:0050071">
    <property type="term" value="F:phosphatidylglycerol lysyltransferase activity"/>
    <property type="evidence" value="ECO:0007669"/>
    <property type="project" value="UniProtKB-EC"/>
</dbReference>
<organism evidence="16 17">
    <name type="scientific">Martelella lutilitoris</name>
    <dbReference type="NCBI Taxonomy" id="2583532"/>
    <lineage>
        <taxon>Bacteria</taxon>
        <taxon>Pseudomonadati</taxon>
        <taxon>Pseudomonadota</taxon>
        <taxon>Alphaproteobacteria</taxon>
        <taxon>Hyphomicrobiales</taxon>
        <taxon>Aurantimonadaceae</taxon>
        <taxon>Martelella</taxon>
    </lineage>
</organism>
<keyword evidence="8 14" id="KW-1133">Transmembrane helix</keyword>
<dbReference type="InterPro" id="IPR051211">
    <property type="entry name" value="PG_lysyltransferase"/>
</dbReference>
<feature type="transmembrane region" description="Helical" evidence="14">
    <location>
        <begin position="221"/>
        <end position="241"/>
    </location>
</feature>
<proteinExistence type="inferred from homology"/>
<feature type="transmembrane region" description="Helical" evidence="14">
    <location>
        <begin position="155"/>
        <end position="173"/>
    </location>
</feature>
<evidence type="ECO:0000256" key="12">
    <source>
        <dbReference type="ARBA" id="ARBA00031899"/>
    </source>
</evidence>
<evidence type="ECO:0000256" key="13">
    <source>
        <dbReference type="ARBA" id="ARBA00047540"/>
    </source>
</evidence>